<keyword evidence="1" id="KW-0812">Transmembrane</keyword>
<reference evidence="3" key="2">
    <citation type="submission" date="2013-12" db="EMBL/GenBank/DDBJ databases">
        <authorList>
            <person name="Yu Y."/>
            <person name="Lee S."/>
            <person name="de Baynast K."/>
            <person name="Wissotski M."/>
            <person name="Liu L."/>
            <person name="Talag J."/>
            <person name="Goicoechea J."/>
            <person name="Angelova A."/>
            <person name="Jetty R."/>
            <person name="Kudrna D."/>
            <person name="Golser W."/>
            <person name="Rivera L."/>
            <person name="Zhang J."/>
            <person name="Wing R."/>
        </authorList>
    </citation>
    <scope>NUCLEOTIDE SEQUENCE</scope>
</reference>
<proteinExistence type="predicted"/>
<dbReference type="AlphaFoldDB" id="A0A0D9WK67"/>
<reference evidence="2 3" key="1">
    <citation type="submission" date="2012-08" db="EMBL/GenBank/DDBJ databases">
        <title>Oryza genome evolution.</title>
        <authorList>
            <person name="Wing R.A."/>
        </authorList>
    </citation>
    <scope>NUCLEOTIDE SEQUENCE</scope>
</reference>
<dbReference type="HOGENOM" id="CLU_2625547_0_0_1"/>
<reference evidence="2" key="3">
    <citation type="submission" date="2015-04" db="UniProtKB">
        <authorList>
            <consortium name="EnsemblPlants"/>
        </authorList>
    </citation>
    <scope>IDENTIFICATION</scope>
</reference>
<dbReference type="Gramene" id="LPERR05G22750.1">
    <property type="protein sequence ID" value="LPERR05G22750.1"/>
    <property type="gene ID" value="LPERR05G22750"/>
</dbReference>
<evidence type="ECO:0000313" key="2">
    <source>
        <dbReference type="EnsemblPlants" id="LPERR05G22750.1"/>
    </source>
</evidence>
<keyword evidence="1" id="KW-0472">Membrane</keyword>
<dbReference type="Proteomes" id="UP000032180">
    <property type="component" value="Chromosome 5"/>
</dbReference>
<organism evidence="2 3">
    <name type="scientific">Leersia perrieri</name>
    <dbReference type="NCBI Taxonomy" id="77586"/>
    <lineage>
        <taxon>Eukaryota</taxon>
        <taxon>Viridiplantae</taxon>
        <taxon>Streptophyta</taxon>
        <taxon>Embryophyta</taxon>
        <taxon>Tracheophyta</taxon>
        <taxon>Spermatophyta</taxon>
        <taxon>Magnoliopsida</taxon>
        <taxon>Liliopsida</taxon>
        <taxon>Poales</taxon>
        <taxon>Poaceae</taxon>
        <taxon>BOP clade</taxon>
        <taxon>Oryzoideae</taxon>
        <taxon>Oryzeae</taxon>
        <taxon>Oryzinae</taxon>
        <taxon>Leersia</taxon>
    </lineage>
</organism>
<keyword evidence="3" id="KW-1185">Reference proteome</keyword>
<name>A0A0D9WK67_9ORYZ</name>
<dbReference type="EnsemblPlants" id="LPERR05G22750.1">
    <property type="protein sequence ID" value="LPERR05G22750.1"/>
    <property type="gene ID" value="LPERR05G22750"/>
</dbReference>
<accession>A0A0D9WK67</accession>
<evidence type="ECO:0000313" key="3">
    <source>
        <dbReference type="Proteomes" id="UP000032180"/>
    </source>
</evidence>
<evidence type="ECO:0000256" key="1">
    <source>
        <dbReference type="SAM" id="Phobius"/>
    </source>
</evidence>
<sequence length="78" mass="8348">MAAVARSGFATFGIFNVSISVCSWLCVASFLPSPLVSPPALIRIFDMFDGGGSAVSKANEERRLKKLDNAEKNKTVPD</sequence>
<protein>
    <submittedName>
        <fullName evidence="2">Uncharacterized protein</fullName>
    </submittedName>
</protein>
<feature type="transmembrane region" description="Helical" evidence="1">
    <location>
        <begin position="12"/>
        <end position="31"/>
    </location>
</feature>
<keyword evidence="1" id="KW-1133">Transmembrane helix</keyword>